<reference evidence="4 5" key="1">
    <citation type="submission" date="2016-10" db="EMBL/GenBank/DDBJ databases">
        <authorList>
            <person name="de Groot N.N."/>
        </authorList>
    </citation>
    <scope>NUCLEOTIDE SEQUENCE [LARGE SCALE GENOMIC DNA]</scope>
    <source>
        <strain evidence="4 5">DSM 20678</strain>
    </source>
</reference>
<dbReference type="Pfam" id="PF07697">
    <property type="entry name" value="7TMR-HDED"/>
    <property type="match status" value="1"/>
</dbReference>
<evidence type="ECO:0000313" key="4">
    <source>
        <dbReference type="EMBL" id="SFQ36693.1"/>
    </source>
</evidence>
<keyword evidence="2" id="KW-0812">Transmembrane</keyword>
<dbReference type="AlphaFoldDB" id="A0A1I5XXM5"/>
<dbReference type="Gene3D" id="1.10.3210.10">
    <property type="entry name" value="Hypothetical protein af1432"/>
    <property type="match status" value="1"/>
</dbReference>
<dbReference type="STRING" id="937334.SAMN05444406_13213"/>
<gene>
    <name evidence="4" type="ORF">SAMN05444406_13213</name>
</gene>
<evidence type="ECO:0000256" key="1">
    <source>
        <dbReference type="SAM" id="MobiDB-lite"/>
    </source>
</evidence>
<feature type="transmembrane region" description="Helical" evidence="2">
    <location>
        <begin position="29"/>
        <end position="51"/>
    </location>
</feature>
<feature type="transmembrane region" description="Helical" evidence="2">
    <location>
        <begin position="401"/>
        <end position="425"/>
    </location>
</feature>
<dbReference type="PANTHER" id="PTHR36442">
    <property type="entry name" value="CYCLIC-DI-AMP PHOSPHODIESTERASE PGPH"/>
    <property type="match status" value="1"/>
</dbReference>
<dbReference type="SMART" id="SM00471">
    <property type="entry name" value="HDc"/>
    <property type="match status" value="1"/>
</dbReference>
<dbReference type="InterPro" id="IPR011621">
    <property type="entry name" value="Metal-dep_PHydrolase_7TM_intra"/>
</dbReference>
<evidence type="ECO:0000259" key="3">
    <source>
        <dbReference type="SMART" id="SM00471"/>
    </source>
</evidence>
<dbReference type="Pfam" id="PF01966">
    <property type="entry name" value="HD"/>
    <property type="match status" value="1"/>
</dbReference>
<dbReference type="SUPFAM" id="SSF109604">
    <property type="entry name" value="HD-domain/PDEase-like"/>
    <property type="match status" value="1"/>
</dbReference>
<protein>
    <recommendedName>
        <fullName evidence="3">HD/PDEase domain-containing protein</fullName>
    </recommendedName>
</protein>
<feature type="domain" description="HD/PDEase" evidence="3">
    <location>
        <begin position="540"/>
        <end position="695"/>
    </location>
</feature>
<feature type="transmembrane region" description="Helical" evidence="2">
    <location>
        <begin position="431"/>
        <end position="449"/>
    </location>
</feature>
<dbReference type="PANTHER" id="PTHR36442:SF1">
    <property type="entry name" value="CYCLIC-DI-AMP PHOSPHODIESTERASE PGPH"/>
    <property type="match status" value="1"/>
</dbReference>
<proteinExistence type="predicted"/>
<dbReference type="Proteomes" id="UP000198577">
    <property type="component" value="Unassembled WGS sequence"/>
</dbReference>
<keyword evidence="5" id="KW-1185">Reference proteome</keyword>
<dbReference type="RefSeq" id="WP_177206152.1">
    <property type="nucleotide sequence ID" value="NZ_FOXR01000032.1"/>
</dbReference>
<sequence>MNLIVTGKNRGKRAPLLGVQPFKGANTELLLKVVIGVLAYVSVFAIMLAAVSPKRYDLKVGDIATESIRAPRDVENKIATQRRIEQAKQSVAPIYRLNQDVKVETVEEVNRIFEEIRIVRGLANQRLKEWEEKQGAALPQQRPPGGEAAREAQVQQDNEASQSKGTGQKDIYDAAKGEIDYQQVFDRQFLEQLKGRISVELSNDELLACITADEAEISQLQERLIEILINLLDLKIKEDNLLEAKNTLRNEVLTLPISSDLRLVGTTIGLTLLKPNMVYDHEATEAERQKAAQNVEKVIYKKGQYIVQDGQPVTEEQIAMLKELGLLKDELFDVPLVVGLGLLILVLEIAGMLYIHYFEKELADQPHMFILISLVVCLTLGVSYGMSVVNQYLMPVAMSALLLTVLIKPRIAFFVNVLLAVLVGIMTRGQLGVVVAGLLGGMTGIFIAHRSQQRNGLFLAGLGASATSMLSTAGYELIVSGSWWAALRSSLWGGGSGVLAAVLAVGTLPVWENVFGIITPIRMIELSNPNHPLLKRLLREAPGTYHHSIIVANLAESAAQAVGANGLLARVGAYYHDVGKLNRPYYFRENQLTSENPHDKLNPTLSTNIITSHTKDGVKLAQKYRIPKAIQDFILQHHGTTPVIYFYHKAKNNNRDVKLDDFRYTGPKPQTPETAIVMLADTVEAAVRTLPDPTPGKIEGLIRKLIKEKLEDGQLDECHLTLKDLDSIATAFKDVLCGIFHERVEYPDVDLKEERDEGDDGGH</sequence>
<name>A0A1I5XXM5_9FIRM</name>
<keyword evidence="2" id="KW-0472">Membrane</keyword>
<accession>A0A1I5XXM5</accession>
<dbReference type="CDD" id="cd00077">
    <property type="entry name" value="HDc"/>
    <property type="match status" value="1"/>
</dbReference>
<feature type="transmembrane region" description="Helical" evidence="2">
    <location>
        <begin position="367"/>
        <end position="389"/>
    </location>
</feature>
<dbReference type="InterPro" id="IPR052722">
    <property type="entry name" value="PgpH_phosphodiesterase"/>
</dbReference>
<dbReference type="InterPro" id="IPR011624">
    <property type="entry name" value="Metal-dep_PHydrolase_7TM_extra"/>
</dbReference>
<dbReference type="EMBL" id="FOXR01000032">
    <property type="protein sequence ID" value="SFQ36693.1"/>
    <property type="molecule type" value="Genomic_DNA"/>
</dbReference>
<feature type="region of interest" description="Disordered" evidence="1">
    <location>
        <begin position="133"/>
        <end position="168"/>
    </location>
</feature>
<feature type="compositionally biased region" description="Polar residues" evidence="1">
    <location>
        <begin position="153"/>
        <end position="166"/>
    </location>
</feature>
<dbReference type="NCBIfam" id="TIGR00277">
    <property type="entry name" value="HDIG"/>
    <property type="match status" value="1"/>
</dbReference>
<feature type="transmembrane region" description="Helical" evidence="2">
    <location>
        <begin position="456"/>
        <end position="478"/>
    </location>
</feature>
<dbReference type="InterPro" id="IPR006674">
    <property type="entry name" value="HD_domain"/>
</dbReference>
<feature type="transmembrane region" description="Helical" evidence="2">
    <location>
        <begin position="331"/>
        <end position="355"/>
    </location>
</feature>
<organism evidence="4 5">
    <name type="scientific">Caldicoprobacter faecalis</name>
    <dbReference type="NCBI Taxonomy" id="937334"/>
    <lineage>
        <taxon>Bacteria</taxon>
        <taxon>Bacillati</taxon>
        <taxon>Bacillota</taxon>
        <taxon>Clostridia</taxon>
        <taxon>Caldicoprobacterales</taxon>
        <taxon>Caldicoprobacteraceae</taxon>
        <taxon>Caldicoprobacter</taxon>
    </lineage>
</organism>
<dbReference type="InterPro" id="IPR003607">
    <property type="entry name" value="HD/PDEase_dom"/>
</dbReference>
<evidence type="ECO:0000313" key="5">
    <source>
        <dbReference type="Proteomes" id="UP000198577"/>
    </source>
</evidence>
<feature type="transmembrane region" description="Helical" evidence="2">
    <location>
        <begin position="498"/>
        <end position="518"/>
    </location>
</feature>
<dbReference type="Pfam" id="PF07698">
    <property type="entry name" value="7TM-7TMR_HD"/>
    <property type="match status" value="1"/>
</dbReference>
<dbReference type="InterPro" id="IPR006675">
    <property type="entry name" value="HDIG_dom"/>
</dbReference>
<keyword evidence="2" id="KW-1133">Transmembrane helix</keyword>
<evidence type="ECO:0000256" key="2">
    <source>
        <dbReference type="SAM" id="Phobius"/>
    </source>
</evidence>